<dbReference type="EMBL" id="CAJOBI010316521">
    <property type="protein sequence ID" value="CAF5177873.1"/>
    <property type="molecule type" value="Genomic_DNA"/>
</dbReference>
<dbReference type="PANTHER" id="PTHR12268:SF14">
    <property type="entry name" value="DYSTROPHIN-1"/>
    <property type="match status" value="1"/>
</dbReference>
<dbReference type="SMART" id="SM00291">
    <property type="entry name" value="ZnF_ZZ"/>
    <property type="match status" value="1"/>
</dbReference>
<comment type="subcellular location">
    <subcellularLocation>
        <location evidence="1">Cytoplasm</location>
        <location evidence="1">Cytoskeleton</location>
    </subcellularLocation>
</comment>
<dbReference type="PROSITE" id="PS01357">
    <property type="entry name" value="ZF_ZZ_1"/>
    <property type="match status" value="1"/>
</dbReference>
<dbReference type="InterPro" id="IPR011992">
    <property type="entry name" value="EF-hand-dom_pair"/>
</dbReference>
<dbReference type="InterPro" id="IPR043145">
    <property type="entry name" value="Znf_ZZ_sf"/>
</dbReference>
<keyword evidence="5" id="KW-0862">Zinc</keyword>
<keyword evidence="2" id="KW-0963">Cytoplasm</keyword>
<dbReference type="Proteomes" id="UP000676336">
    <property type="component" value="Unassembled WGS sequence"/>
</dbReference>
<comment type="caution">
    <text evidence="10">The sequence shown here is derived from an EMBL/GenBank/DDBJ whole genome shotgun (WGS) entry which is preliminary data.</text>
</comment>
<evidence type="ECO:0000256" key="7">
    <source>
        <dbReference type="ARBA" id="ARBA00023212"/>
    </source>
</evidence>
<dbReference type="GO" id="GO:0005886">
    <property type="term" value="C:plasma membrane"/>
    <property type="evidence" value="ECO:0007669"/>
    <property type="project" value="TreeGrafter"/>
</dbReference>
<dbReference type="InterPro" id="IPR000433">
    <property type="entry name" value="Znf_ZZ"/>
</dbReference>
<reference evidence="10" key="1">
    <citation type="submission" date="2021-02" db="EMBL/GenBank/DDBJ databases">
        <authorList>
            <person name="Nowell W R."/>
        </authorList>
    </citation>
    <scope>NUCLEOTIDE SEQUENCE</scope>
</reference>
<organism evidence="10 11">
    <name type="scientific">Rotaria magnacalcarata</name>
    <dbReference type="NCBI Taxonomy" id="392030"/>
    <lineage>
        <taxon>Eukaryota</taxon>
        <taxon>Metazoa</taxon>
        <taxon>Spiralia</taxon>
        <taxon>Gnathifera</taxon>
        <taxon>Rotifera</taxon>
        <taxon>Eurotatoria</taxon>
        <taxon>Bdelloidea</taxon>
        <taxon>Philodinida</taxon>
        <taxon>Philodinidae</taxon>
        <taxon>Rotaria</taxon>
    </lineage>
</organism>
<evidence type="ECO:0000256" key="2">
    <source>
        <dbReference type="ARBA" id="ARBA00022490"/>
    </source>
</evidence>
<dbReference type="Pfam" id="PF00569">
    <property type="entry name" value="ZZ"/>
    <property type="match status" value="1"/>
</dbReference>
<dbReference type="GO" id="GO:0099536">
    <property type="term" value="P:synaptic signaling"/>
    <property type="evidence" value="ECO:0007669"/>
    <property type="project" value="TreeGrafter"/>
</dbReference>
<dbReference type="GO" id="GO:0045202">
    <property type="term" value="C:synapse"/>
    <property type="evidence" value="ECO:0007669"/>
    <property type="project" value="GOC"/>
</dbReference>
<evidence type="ECO:0000256" key="4">
    <source>
        <dbReference type="ARBA" id="ARBA00022771"/>
    </source>
</evidence>
<dbReference type="Gene3D" id="3.30.60.90">
    <property type="match status" value="1"/>
</dbReference>
<evidence type="ECO:0000256" key="5">
    <source>
        <dbReference type="ARBA" id="ARBA00022833"/>
    </source>
</evidence>
<gene>
    <name evidence="10" type="ORF">SMN809_LOCUS68003</name>
</gene>
<proteinExistence type="predicted"/>
<dbReference type="SUPFAM" id="SSF57850">
    <property type="entry name" value="RING/U-box"/>
    <property type="match status" value="1"/>
</dbReference>
<dbReference type="InterPro" id="IPR015154">
    <property type="entry name" value="EF-hand_dom_typ2"/>
</dbReference>
<keyword evidence="7" id="KW-0206">Cytoskeleton</keyword>
<name>A0A8S3H5C0_9BILA</name>
<evidence type="ECO:0000256" key="6">
    <source>
        <dbReference type="ARBA" id="ARBA00022837"/>
    </source>
</evidence>
<feature type="domain" description="ZZ-type" evidence="9">
    <location>
        <begin position="101"/>
        <end position="157"/>
    </location>
</feature>
<dbReference type="PROSITE" id="PS50135">
    <property type="entry name" value="ZF_ZZ_2"/>
    <property type="match status" value="1"/>
</dbReference>
<dbReference type="SUPFAM" id="SSF47473">
    <property type="entry name" value="EF-hand"/>
    <property type="match status" value="1"/>
</dbReference>
<dbReference type="AlphaFoldDB" id="A0A8S3H5C0"/>
<dbReference type="Pfam" id="PF09069">
    <property type="entry name" value="EF-hand_3"/>
    <property type="match status" value="1"/>
</dbReference>
<evidence type="ECO:0000259" key="9">
    <source>
        <dbReference type="PROSITE" id="PS50135"/>
    </source>
</evidence>
<keyword evidence="4 8" id="KW-0863">Zinc-finger</keyword>
<keyword evidence="3" id="KW-0479">Metal-binding</keyword>
<evidence type="ECO:0000256" key="3">
    <source>
        <dbReference type="ARBA" id="ARBA00022723"/>
    </source>
</evidence>
<evidence type="ECO:0000313" key="11">
    <source>
        <dbReference type="Proteomes" id="UP000676336"/>
    </source>
</evidence>
<accession>A0A8S3H5C0</accession>
<protein>
    <recommendedName>
        <fullName evidence="9">ZZ-type domain-containing protein</fullName>
    </recommendedName>
</protein>
<keyword evidence="6" id="KW-0106">Calcium</keyword>
<dbReference type="GO" id="GO:0008270">
    <property type="term" value="F:zinc ion binding"/>
    <property type="evidence" value="ECO:0007669"/>
    <property type="project" value="UniProtKB-KW"/>
</dbReference>
<evidence type="ECO:0000256" key="8">
    <source>
        <dbReference type="PROSITE-ProRule" id="PRU00228"/>
    </source>
</evidence>
<evidence type="ECO:0000256" key="1">
    <source>
        <dbReference type="ARBA" id="ARBA00004245"/>
    </source>
</evidence>
<dbReference type="InterPro" id="IPR050774">
    <property type="entry name" value="KCMF1/Dystrophin"/>
</dbReference>
<dbReference type="Gene3D" id="1.10.238.10">
    <property type="entry name" value="EF-hand"/>
    <property type="match status" value="1"/>
</dbReference>
<dbReference type="PANTHER" id="PTHR12268">
    <property type="entry name" value="E3 UBIQUITIN-PROTEIN LIGASE KCMF1"/>
    <property type="match status" value="1"/>
</dbReference>
<evidence type="ECO:0000313" key="10">
    <source>
        <dbReference type="EMBL" id="CAF5177873.1"/>
    </source>
</evidence>
<sequence>MQNYLKSIDVRFFRQITSPNVIASQGKLNELFEILLKLPNHFDNVDSFHADNIPGCVQSCLDHTHDGIIREDIFVNWMSREPQTLVWLPTLHRLIATETVRHEAQCDTCKIYPVIGMRYRCLRCFNYDLCQTCFFTGDHAKKHDGTHPIEEYCKQVTPFEDLKAFLEFIKLKIGKRELRRKERYLTIERSKSL</sequence>